<reference evidence="2" key="1">
    <citation type="submission" date="2022-12" db="EMBL/GenBank/DDBJ databases">
        <authorList>
            <person name="Deng Y."/>
            <person name="Zhang Y.-Q."/>
        </authorList>
    </citation>
    <scope>NUCLEOTIDE SEQUENCE</scope>
    <source>
        <strain evidence="2">CPCC 205372</strain>
    </source>
</reference>
<dbReference type="Pfam" id="PF14588">
    <property type="entry name" value="YjgF_endoribonc"/>
    <property type="match status" value="1"/>
</dbReference>
<evidence type="ECO:0000313" key="2">
    <source>
        <dbReference type="EMBL" id="MCZ8382253.1"/>
    </source>
</evidence>
<organism evidence="2 3">
    <name type="scientific">Mycobacterium hippophais</name>
    <dbReference type="NCBI Taxonomy" id="3016340"/>
    <lineage>
        <taxon>Bacteria</taxon>
        <taxon>Bacillati</taxon>
        <taxon>Actinomycetota</taxon>
        <taxon>Actinomycetes</taxon>
        <taxon>Mycobacteriales</taxon>
        <taxon>Mycobacteriaceae</taxon>
        <taxon>Mycobacterium</taxon>
    </lineage>
</organism>
<gene>
    <name evidence="2" type="ORF">O6P37_25615</name>
</gene>
<dbReference type="SUPFAM" id="SSF55298">
    <property type="entry name" value="YjgF-like"/>
    <property type="match status" value="1"/>
</dbReference>
<dbReference type="InterPro" id="IPR013813">
    <property type="entry name" value="Endoribo_LPSP/chorism_mut-like"/>
</dbReference>
<dbReference type="Gene3D" id="3.30.1330.40">
    <property type="entry name" value="RutC-like"/>
    <property type="match status" value="1"/>
</dbReference>
<dbReference type="PANTHER" id="PTHR43760">
    <property type="entry name" value="ENDORIBONUCLEASE-RELATED"/>
    <property type="match status" value="1"/>
</dbReference>
<evidence type="ECO:0000313" key="3">
    <source>
        <dbReference type="Proteomes" id="UP001142153"/>
    </source>
</evidence>
<dbReference type="InterPro" id="IPR035959">
    <property type="entry name" value="RutC-like_sf"/>
</dbReference>
<dbReference type="Proteomes" id="UP001142153">
    <property type="component" value="Unassembled WGS sequence"/>
</dbReference>
<dbReference type="RefSeq" id="WP_269896724.1">
    <property type="nucleotide sequence ID" value="NZ_JAPZPY010000016.1"/>
</dbReference>
<accession>A0ABT4Q089</accession>
<dbReference type="CDD" id="cd02199">
    <property type="entry name" value="YjgF_YER057c_UK114_like_1"/>
    <property type="match status" value="1"/>
</dbReference>
<comment type="caution">
    <text evidence="2">The sequence shown here is derived from an EMBL/GenBank/DDBJ whole genome shotgun (WGS) entry which is preliminary data.</text>
</comment>
<feature type="domain" description="Endoribonuclease L-PSP/chorismate mutase-like" evidence="1">
    <location>
        <begin position="17"/>
        <end position="160"/>
    </location>
</feature>
<proteinExistence type="predicted"/>
<name>A0ABT4Q089_9MYCO</name>
<dbReference type="PANTHER" id="PTHR43760:SF1">
    <property type="entry name" value="ENDORIBONUCLEASE L-PSP_CHORISMATE MUTASE-LIKE DOMAIN-CONTAINING PROTEIN"/>
    <property type="match status" value="1"/>
</dbReference>
<sequence>MTQASPTTHRHTRTLQRLDELGLTLPAIAAPVASYVPAVRTANLIYTSGQLPLVSGTLTHLGKVGADVSPEDANDAARTCTLNALAAIGALVDLDSIARVVKAVGFVSSATGFTGQPIVINGASDLLVSVFGDAGQHARSAVGVAELPLNAPVEVELIVEVA</sequence>
<keyword evidence="3" id="KW-1185">Reference proteome</keyword>
<dbReference type="EMBL" id="JAPZPY010000016">
    <property type="protein sequence ID" value="MCZ8382253.1"/>
    <property type="molecule type" value="Genomic_DNA"/>
</dbReference>
<evidence type="ECO:0000259" key="1">
    <source>
        <dbReference type="Pfam" id="PF14588"/>
    </source>
</evidence>
<protein>
    <submittedName>
        <fullName evidence="2">RidA family protein</fullName>
    </submittedName>
</protein>